<organism evidence="1 2">
    <name type="scientific">Brassica campestris</name>
    <name type="common">Field mustard</name>
    <dbReference type="NCBI Taxonomy" id="3711"/>
    <lineage>
        <taxon>Eukaryota</taxon>
        <taxon>Viridiplantae</taxon>
        <taxon>Streptophyta</taxon>
        <taxon>Embryophyta</taxon>
        <taxon>Tracheophyta</taxon>
        <taxon>Spermatophyta</taxon>
        <taxon>Magnoliopsida</taxon>
        <taxon>eudicotyledons</taxon>
        <taxon>Gunneridae</taxon>
        <taxon>Pentapetalae</taxon>
        <taxon>rosids</taxon>
        <taxon>malvids</taxon>
        <taxon>Brassicales</taxon>
        <taxon>Brassicaceae</taxon>
        <taxon>Brassiceae</taxon>
        <taxon>Brassica</taxon>
    </lineage>
</organism>
<dbReference type="EMBL" id="LS974623">
    <property type="protein sequence ID" value="CAG7900871.1"/>
    <property type="molecule type" value="Genomic_DNA"/>
</dbReference>
<dbReference type="Gramene" id="A07p05150.2_BraZ1">
    <property type="protein sequence ID" value="A07p05150.2_BraZ1.CDS"/>
    <property type="gene ID" value="A07g05150.2_BraZ1"/>
</dbReference>
<accession>A0A8D9HJW5</accession>
<gene>
    <name evidence="1" type="ORF">BRAPAZ1V2_A07P05150.2</name>
</gene>
<proteinExistence type="predicted"/>
<name>A0A8D9HJW5_BRACM</name>
<sequence>METRKKKKKKKTAKNITNPLLQQGYVTDREVIRDIVQMRLKHEEISCDDCKVSKQYFKTLENYTQLVAWNGHPGRVNEHGWPTSRGQLGQYKWYQILLAISVLTQEAS</sequence>
<reference evidence="1 2" key="1">
    <citation type="submission" date="2021-07" db="EMBL/GenBank/DDBJ databases">
        <authorList>
            <consortium name="Genoscope - CEA"/>
            <person name="William W."/>
        </authorList>
    </citation>
    <scope>NUCLEOTIDE SEQUENCE [LARGE SCALE GENOMIC DNA]</scope>
</reference>
<evidence type="ECO:0000313" key="1">
    <source>
        <dbReference type="EMBL" id="CAG7900871.1"/>
    </source>
</evidence>
<dbReference type="Proteomes" id="UP000694005">
    <property type="component" value="Chromosome A07"/>
</dbReference>
<evidence type="ECO:0000313" key="2">
    <source>
        <dbReference type="Proteomes" id="UP000694005"/>
    </source>
</evidence>
<protein>
    <submittedName>
        <fullName evidence="1">Uncharacterized protein</fullName>
    </submittedName>
</protein>
<dbReference type="AlphaFoldDB" id="A0A8D9HJW5"/>